<accession>A0A2I2FPP0</accession>
<gene>
    <name evidence="1" type="ORF">BDW47DRAFT_97457</name>
</gene>
<evidence type="ECO:0000313" key="2">
    <source>
        <dbReference type="Proteomes" id="UP000234585"/>
    </source>
</evidence>
<evidence type="ECO:0000313" key="1">
    <source>
        <dbReference type="EMBL" id="PLB42597.1"/>
    </source>
</evidence>
<dbReference type="Proteomes" id="UP000234585">
    <property type="component" value="Unassembled WGS sequence"/>
</dbReference>
<organism evidence="1 2">
    <name type="scientific">Aspergillus candidus</name>
    <dbReference type="NCBI Taxonomy" id="41067"/>
    <lineage>
        <taxon>Eukaryota</taxon>
        <taxon>Fungi</taxon>
        <taxon>Dikarya</taxon>
        <taxon>Ascomycota</taxon>
        <taxon>Pezizomycotina</taxon>
        <taxon>Eurotiomycetes</taxon>
        <taxon>Eurotiomycetidae</taxon>
        <taxon>Eurotiales</taxon>
        <taxon>Aspergillaceae</taxon>
        <taxon>Aspergillus</taxon>
        <taxon>Aspergillus subgen. Circumdati</taxon>
    </lineage>
</organism>
<reference evidence="1 2" key="1">
    <citation type="submission" date="2017-12" db="EMBL/GenBank/DDBJ databases">
        <authorList>
            <consortium name="DOE Joint Genome Institute"/>
            <person name="Haridas S."/>
            <person name="Kjaerbolling I."/>
            <person name="Vesth T.C."/>
            <person name="Frisvad J.C."/>
            <person name="Nybo J.L."/>
            <person name="Theobald S."/>
            <person name="Kuo A."/>
            <person name="Bowyer P."/>
            <person name="Matsuda Y."/>
            <person name="Mondo S."/>
            <person name="Lyhne E.K."/>
            <person name="Kogle M.E."/>
            <person name="Clum A."/>
            <person name="Lipzen A."/>
            <person name="Salamov A."/>
            <person name="Ngan C.Y."/>
            <person name="Daum C."/>
            <person name="Chiniquy J."/>
            <person name="Barry K."/>
            <person name="LaButti K."/>
            <person name="Simmons B.A."/>
            <person name="Magnuson J.K."/>
            <person name="Mortensen U.H."/>
            <person name="Larsen T.O."/>
            <person name="Grigoriev I.V."/>
            <person name="Baker S.E."/>
            <person name="Andersen M.R."/>
            <person name="Nordberg H.P."/>
            <person name="Cantor M.N."/>
            <person name="Hua S.X."/>
        </authorList>
    </citation>
    <scope>NUCLEOTIDE SEQUENCE [LARGE SCALE GENOMIC DNA]</scope>
    <source>
        <strain evidence="1 2">CBS 102.13</strain>
    </source>
</reference>
<proteinExistence type="predicted"/>
<sequence>MRRYARWRRVRMILFSVSSLVLNLSMTSYKRKKMVLTMTRGILPYSIMKTEGLKLSLTICVESRL</sequence>
<dbReference type="EMBL" id="KZ559117">
    <property type="protein sequence ID" value="PLB42597.1"/>
    <property type="molecule type" value="Genomic_DNA"/>
</dbReference>
<dbReference type="GeneID" id="36527589"/>
<feature type="non-terminal residue" evidence="1">
    <location>
        <position position="65"/>
    </location>
</feature>
<protein>
    <submittedName>
        <fullName evidence="1">Uncharacterized protein</fullName>
    </submittedName>
</protein>
<keyword evidence="2" id="KW-1185">Reference proteome</keyword>
<name>A0A2I2FPP0_ASPCN</name>
<dbReference type="RefSeq" id="XP_024676609.1">
    <property type="nucleotide sequence ID" value="XM_024820429.1"/>
</dbReference>
<dbReference type="AlphaFoldDB" id="A0A2I2FPP0"/>